<dbReference type="InterPro" id="IPR008147">
    <property type="entry name" value="Gln_synt_N"/>
</dbReference>
<gene>
    <name evidence="8" type="ORF">Airi01_083150</name>
</gene>
<dbReference type="PANTHER" id="PTHR43785:SF12">
    <property type="entry name" value="TYPE-1 GLUTAMINE SYNTHETASE 2"/>
    <property type="match status" value="1"/>
</dbReference>
<organism evidence="8 9">
    <name type="scientific">Actinoallomurus iriomotensis</name>
    <dbReference type="NCBI Taxonomy" id="478107"/>
    <lineage>
        <taxon>Bacteria</taxon>
        <taxon>Bacillati</taxon>
        <taxon>Actinomycetota</taxon>
        <taxon>Actinomycetes</taxon>
        <taxon>Streptosporangiales</taxon>
        <taxon>Thermomonosporaceae</taxon>
        <taxon>Actinoallomurus</taxon>
    </lineage>
</organism>
<evidence type="ECO:0000313" key="9">
    <source>
        <dbReference type="Proteomes" id="UP001165135"/>
    </source>
</evidence>
<dbReference type="GO" id="GO:0004356">
    <property type="term" value="F:glutamine synthetase activity"/>
    <property type="evidence" value="ECO:0007669"/>
    <property type="project" value="InterPro"/>
</dbReference>
<dbReference type="Proteomes" id="UP001165135">
    <property type="component" value="Unassembled WGS sequence"/>
</dbReference>
<evidence type="ECO:0000256" key="1">
    <source>
        <dbReference type="ARBA" id="ARBA00009897"/>
    </source>
</evidence>
<protein>
    <submittedName>
        <fullName evidence="8">Glutamine synthetase</fullName>
    </submittedName>
</protein>
<proteinExistence type="inferred from homology"/>
<dbReference type="Pfam" id="PF16952">
    <property type="entry name" value="Gln-synt_N_2"/>
    <property type="match status" value="1"/>
</dbReference>
<name>A0A9W6VPK7_9ACTN</name>
<dbReference type="SMART" id="SM01230">
    <property type="entry name" value="Gln-synt_C"/>
    <property type="match status" value="1"/>
</dbReference>
<sequence>MSASTTVFVATNDLSGHTRGRAVPGDALERVLRNGVGWVPADLALTAFGDIAPNVFGSTGDLKLMPDETTGVEIPPYGGSPGTHLYLADQTLPDGSAWHSCPRSFARTALDELTQVTGLELVASFEHEFMLPDLPDSAPFSFGRFRGAEPFGTELVDLLTRVGLEPENWLPEFGADQFEITLRPASGLVAADRAVLLKELIRDLAARHGRRVTFAPLVDPDGSGNGVHVHLSLRDAETGRPVLYEPGRTANLSSLGARFAAGILAHARALVAITACSPSSYLRLAPHRWSTAGIFLAERNREALLRICPTSTVGGGVPANQFNLEYRAADATANPWLTLGVLVRAGLRGIAADYDEPHIWPEEMEESSLGSVPSLPGGLAEALAELEKDDVVSGWFSPELLHTHCSVKRAELAAVEGLDDRRMCARVADVH</sequence>
<keyword evidence="3" id="KW-0547">Nucleotide-binding</keyword>
<dbReference type="InterPro" id="IPR008146">
    <property type="entry name" value="Gln_synth_cat_dom"/>
</dbReference>
<dbReference type="InterPro" id="IPR014746">
    <property type="entry name" value="Gln_synth/guanido_kin_cat_dom"/>
</dbReference>
<dbReference type="RefSeq" id="WP_285632466.1">
    <property type="nucleotide sequence ID" value="NZ_BSTJ01000013.1"/>
</dbReference>
<evidence type="ECO:0000256" key="3">
    <source>
        <dbReference type="ARBA" id="ARBA00022741"/>
    </source>
</evidence>
<keyword evidence="4" id="KW-0067">ATP-binding</keyword>
<feature type="domain" description="GS catalytic" evidence="7">
    <location>
        <begin position="102"/>
        <end position="431"/>
    </location>
</feature>
<dbReference type="PANTHER" id="PTHR43785">
    <property type="entry name" value="GAMMA-GLUTAMYLPUTRESCINE SYNTHETASE"/>
    <property type="match status" value="1"/>
</dbReference>
<accession>A0A9W6VPK7</accession>
<reference evidence="8" key="1">
    <citation type="submission" date="2023-03" db="EMBL/GenBank/DDBJ databases">
        <title>Actinoallomurus iriomotensis NBRC 103681.</title>
        <authorList>
            <person name="Ichikawa N."/>
            <person name="Sato H."/>
            <person name="Tonouchi N."/>
        </authorList>
    </citation>
    <scope>NUCLEOTIDE SEQUENCE</scope>
    <source>
        <strain evidence="8">NBRC 103681</strain>
    </source>
</reference>
<dbReference type="Pfam" id="PF00120">
    <property type="entry name" value="Gln-synt_C"/>
    <property type="match status" value="1"/>
</dbReference>
<dbReference type="PROSITE" id="PS51987">
    <property type="entry name" value="GS_CATALYTIC"/>
    <property type="match status" value="1"/>
</dbReference>
<keyword evidence="2" id="KW-0436">Ligase</keyword>
<evidence type="ECO:0000256" key="2">
    <source>
        <dbReference type="ARBA" id="ARBA00022598"/>
    </source>
</evidence>
<dbReference type="InterPro" id="IPR036651">
    <property type="entry name" value="Gln_synt_N_sf"/>
</dbReference>
<dbReference type="Gene3D" id="3.30.590.10">
    <property type="entry name" value="Glutamine synthetase/guanido kinase, catalytic domain"/>
    <property type="match status" value="1"/>
</dbReference>
<dbReference type="EMBL" id="BSTJ01000013">
    <property type="protein sequence ID" value="GLY80048.1"/>
    <property type="molecule type" value="Genomic_DNA"/>
</dbReference>
<dbReference type="GO" id="GO:0006542">
    <property type="term" value="P:glutamine biosynthetic process"/>
    <property type="evidence" value="ECO:0007669"/>
    <property type="project" value="InterPro"/>
</dbReference>
<evidence type="ECO:0000259" key="7">
    <source>
        <dbReference type="PROSITE" id="PS51987"/>
    </source>
</evidence>
<evidence type="ECO:0000256" key="5">
    <source>
        <dbReference type="PROSITE-ProRule" id="PRU01331"/>
    </source>
</evidence>
<evidence type="ECO:0000256" key="4">
    <source>
        <dbReference type="ARBA" id="ARBA00022840"/>
    </source>
</evidence>
<dbReference type="GO" id="GO:0005524">
    <property type="term" value="F:ATP binding"/>
    <property type="evidence" value="ECO:0007669"/>
    <property type="project" value="UniProtKB-KW"/>
</dbReference>
<evidence type="ECO:0000313" key="8">
    <source>
        <dbReference type="EMBL" id="GLY80048.1"/>
    </source>
</evidence>
<evidence type="ECO:0000256" key="6">
    <source>
        <dbReference type="RuleBase" id="RU000384"/>
    </source>
</evidence>
<dbReference type="SUPFAM" id="SSF55931">
    <property type="entry name" value="Glutamine synthetase/guanido kinase"/>
    <property type="match status" value="1"/>
</dbReference>
<comment type="caution">
    <text evidence="8">The sequence shown here is derived from an EMBL/GenBank/DDBJ whole genome shotgun (WGS) entry which is preliminary data.</text>
</comment>
<comment type="similarity">
    <text evidence="1 5 6">Belongs to the glutamine synthetase family.</text>
</comment>
<dbReference type="AlphaFoldDB" id="A0A9W6VPK7"/>
<dbReference type="Gene3D" id="3.10.20.70">
    <property type="entry name" value="Glutamine synthetase, N-terminal domain"/>
    <property type="match status" value="1"/>
</dbReference>